<evidence type="ECO:0000256" key="2">
    <source>
        <dbReference type="ARBA" id="ARBA00023002"/>
    </source>
</evidence>
<feature type="domain" description="Enoyl reductase (ER)" evidence="3">
    <location>
        <begin position="15"/>
        <end position="311"/>
    </location>
</feature>
<name>A0AA40SWC8_9NOST</name>
<dbReference type="GO" id="GO:0070402">
    <property type="term" value="F:NADPH binding"/>
    <property type="evidence" value="ECO:0007669"/>
    <property type="project" value="TreeGrafter"/>
</dbReference>
<dbReference type="AlphaFoldDB" id="A0AA40SWC8"/>
<protein>
    <submittedName>
        <fullName evidence="4">Zinc-binding dehydrogenase</fullName>
    </submittedName>
</protein>
<keyword evidence="1" id="KW-0521">NADP</keyword>
<accession>A0AA40SWC8</accession>
<reference evidence="4" key="1">
    <citation type="submission" date="2019-07" db="EMBL/GenBank/DDBJ databases">
        <title>Toxilogical consequences of a new and cryptic species of cyanobacteria (Komarekiella delphini-convector) recovered from the epidermis of a bottlenose dolphin and 1500 ft. in the air.</title>
        <authorList>
            <person name="Brown A.O."/>
            <person name="Dvorak P."/>
            <person name="Villanueva C.D."/>
            <person name="Foss A.J."/>
            <person name="Garvey A.D."/>
            <person name="Gibson Q.A."/>
            <person name="Johansen J.R."/>
            <person name="Casamatta D.A."/>
        </authorList>
    </citation>
    <scope>NUCLEOTIDE SEQUENCE</scope>
    <source>
        <strain evidence="4">SJRDD-AB1</strain>
    </source>
</reference>
<dbReference type="InterPro" id="IPR020843">
    <property type="entry name" value="ER"/>
</dbReference>
<dbReference type="PANTHER" id="PTHR48106:SF18">
    <property type="entry name" value="QUINONE OXIDOREDUCTASE PIG3"/>
    <property type="match status" value="1"/>
</dbReference>
<keyword evidence="2" id="KW-0560">Oxidoreductase</keyword>
<dbReference type="EMBL" id="VJXY01000010">
    <property type="protein sequence ID" value="MBD6616533.1"/>
    <property type="molecule type" value="Genomic_DNA"/>
</dbReference>
<gene>
    <name evidence="4" type="ORF">FNW02_11955</name>
</gene>
<evidence type="ECO:0000259" key="3">
    <source>
        <dbReference type="SMART" id="SM00829"/>
    </source>
</evidence>
<sequence length="316" mass="33010">MSKIRAVIVDPDVSGRLALRDVDAPTPAANEAVIRVAEISLNRGEVRRSTTAEAGWRPGWDLAGVVETPAADGSGPAVGTRVVGLLRSGAWAELVSVPTHSLAELPSSVSFAQAATLPVAGLTAYHTLLKGGSLLGRPVLITGASGGVGHFAIQLARLSGAQVIAHIRRPEYETFVKDAGADSVVIGEDLSPASKYGPYHLIIESVGGNTLGTALGLLAEDGTIVLFGTSGGNEVTFNAQSFYSTGGASLYGLILFHELRRESAAVGLQRLLHLVEADQLRPVIDIEADWTQIADVAQKLLNRSYLGKAVLHVSNV</sequence>
<dbReference type="SUPFAM" id="SSF51735">
    <property type="entry name" value="NAD(P)-binding Rossmann-fold domains"/>
    <property type="match status" value="1"/>
</dbReference>
<evidence type="ECO:0000256" key="1">
    <source>
        <dbReference type="ARBA" id="ARBA00022857"/>
    </source>
</evidence>
<dbReference type="InterPro" id="IPR013149">
    <property type="entry name" value="ADH-like_C"/>
</dbReference>
<dbReference type="InterPro" id="IPR013154">
    <property type="entry name" value="ADH-like_N"/>
</dbReference>
<evidence type="ECO:0000313" key="5">
    <source>
        <dbReference type="Proteomes" id="UP001165986"/>
    </source>
</evidence>
<dbReference type="Gene3D" id="3.90.180.10">
    <property type="entry name" value="Medium-chain alcohol dehydrogenases, catalytic domain"/>
    <property type="match status" value="1"/>
</dbReference>
<dbReference type="InterPro" id="IPR036291">
    <property type="entry name" value="NAD(P)-bd_dom_sf"/>
</dbReference>
<comment type="caution">
    <text evidence="4">The sequence shown here is derived from an EMBL/GenBank/DDBJ whole genome shotgun (WGS) entry which is preliminary data.</text>
</comment>
<dbReference type="Proteomes" id="UP001165986">
    <property type="component" value="Unassembled WGS sequence"/>
</dbReference>
<dbReference type="SMART" id="SM00829">
    <property type="entry name" value="PKS_ER"/>
    <property type="match status" value="1"/>
</dbReference>
<dbReference type="PANTHER" id="PTHR48106">
    <property type="entry name" value="QUINONE OXIDOREDUCTASE PIG3-RELATED"/>
    <property type="match status" value="1"/>
</dbReference>
<proteinExistence type="predicted"/>
<dbReference type="SUPFAM" id="SSF50129">
    <property type="entry name" value="GroES-like"/>
    <property type="match status" value="1"/>
</dbReference>
<dbReference type="Pfam" id="PF08240">
    <property type="entry name" value="ADH_N"/>
    <property type="match status" value="1"/>
</dbReference>
<dbReference type="Gene3D" id="3.40.50.720">
    <property type="entry name" value="NAD(P)-binding Rossmann-like Domain"/>
    <property type="match status" value="1"/>
</dbReference>
<dbReference type="GO" id="GO:0016651">
    <property type="term" value="F:oxidoreductase activity, acting on NAD(P)H"/>
    <property type="evidence" value="ECO:0007669"/>
    <property type="project" value="TreeGrafter"/>
</dbReference>
<keyword evidence="5" id="KW-1185">Reference proteome</keyword>
<dbReference type="Pfam" id="PF00107">
    <property type="entry name" value="ADH_zinc_N"/>
    <property type="match status" value="1"/>
</dbReference>
<dbReference type="InterPro" id="IPR011032">
    <property type="entry name" value="GroES-like_sf"/>
</dbReference>
<evidence type="ECO:0000313" key="4">
    <source>
        <dbReference type="EMBL" id="MBD6616533.1"/>
    </source>
</evidence>
<dbReference type="CDD" id="cd08270">
    <property type="entry name" value="MDR4"/>
    <property type="match status" value="1"/>
</dbReference>
<organism evidence="4 5">
    <name type="scientific">Komarekiella delphini-convector SJRDD-AB1</name>
    <dbReference type="NCBI Taxonomy" id="2593771"/>
    <lineage>
        <taxon>Bacteria</taxon>
        <taxon>Bacillati</taxon>
        <taxon>Cyanobacteriota</taxon>
        <taxon>Cyanophyceae</taxon>
        <taxon>Nostocales</taxon>
        <taxon>Nostocaceae</taxon>
        <taxon>Komarekiella</taxon>
        <taxon>Komarekiella delphini-convector</taxon>
    </lineage>
</organism>
<dbReference type="RefSeq" id="WP_191757767.1">
    <property type="nucleotide sequence ID" value="NZ_VJXY01000010.1"/>
</dbReference>